<organism evidence="5 6">
    <name type="scientific">Cercophora scortea</name>
    <dbReference type="NCBI Taxonomy" id="314031"/>
    <lineage>
        <taxon>Eukaryota</taxon>
        <taxon>Fungi</taxon>
        <taxon>Dikarya</taxon>
        <taxon>Ascomycota</taxon>
        <taxon>Pezizomycotina</taxon>
        <taxon>Sordariomycetes</taxon>
        <taxon>Sordariomycetidae</taxon>
        <taxon>Sordariales</taxon>
        <taxon>Lasiosphaeriaceae</taxon>
        <taxon>Cercophora</taxon>
    </lineage>
</organism>
<dbReference type="EMBL" id="JAUEPO010000005">
    <property type="protein sequence ID" value="KAK3321254.1"/>
    <property type="molecule type" value="Genomic_DNA"/>
</dbReference>
<evidence type="ECO:0000256" key="4">
    <source>
        <dbReference type="PIRSR" id="PIRSR602401-1"/>
    </source>
</evidence>
<dbReference type="PRINTS" id="PR00463">
    <property type="entry name" value="EP450I"/>
</dbReference>
<comment type="cofactor">
    <cofactor evidence="4">
        <name>heme</name>
        <dbReference type="ChEBI" id="CHEBI:30413"/>
    </cofactor>
</comment>
<dbReference type="SUPFAM" id="SSF48264">
    <property type="entry name" value="Cytochrome P450"/>
    <property type="match status" value="1"/>
</dbReference>
<dbReference type="CDD" id="cd11058">
    <property type="entry name" value="CYP60B-like"/>
    <property type="match status" value="1"/>
</dbReference>
<evidence type="ECO:0000313" key="5">
    <source>
        <dbReference type="EMBL" id="KAK3321254.1"/>
    </source>
</evidence>
<evidence type="ECO:0000313" key="6">
    <source>
        <dbReference type="Proteomes" id="UP001286456"/>
    </source>
</evidence>
<dbReference type="InterPro" id="IPR002401">
    <property type="entry name" value="Cyt_P450_E_grp-I"/>
</dbReference>
<dbReference type="GO" id="GO:0004497">
    <property type="term" value="F:monooxygenase activity"/>
    <property type="evidence" value="ECO:0007669"/>
    <property type="project" value="InterPro"/>
</dbReference>
<keyword evidence="2 4" id="KW-0479">Metal-binding</keyword>
<feature type="binding site" description="axial binding residue" evidence="4">
    <location>
        <position position="476"/>
    </location>
    <ligand>
        <name>heme</name>
        <dbReference type="ChEBI" id="CHEBI:30413"/>
    </ligand>
    <ligandPart>
        <name>Fe</name>
        <dbReference type="ChEBI" id="CHEBI:18248"/>
    </ligandPart>
</feature>
<evidence type="ECO:0000256" key="3">
    <source>
        <dbReference type="ARBA" id="ARBA00023004"/>
    </source>
</evidence>
<keyword evidence="1 4" id="KW-0349">Heme</keyword>
<dbReference type="Proteomes" id="UP001286456">
    <property type="component" value="Unassembled WGS sequence"/>
</dbReference>
<dbReference type="GO" id="GO:0005506">
    <property type="term" value="F:iron ion binding"/>
    <property type="evidence" value="ECO:0007669"/>
    <property type="project" value="InterPro"/>
</dbReference>
<dbReference type="AlphaFoldDB" id="A0AAE0IAB9"/>
<reference evidence="5" key="1">
    <citation type="journal article" date="2023" name="Mol. Phylogenet. Evol.">
        <title>Genome-scale phylogeny and comparative genomics of the fungal order Sordariales.</title>
        <authorList>
            <person name="Hensen N."/>
            <person name="Bonometti L."/>
            <person name="Westerberg I."/>
            <person name="Brannstrom I.O."/>
            <person name="Guillou S."/>
            <person name="Cros-Aarteil S."/>
            <person name="Calhoun S."/>
            <person name="Haridas S."/>
            <person name="Kuo A."/>
            <person name="Mondo S."/>
            <person name="Pangilinan J."/>
            <person name="Riley R."/>
            <person name="LaButti K."/>
            <person name="Andreopoulos B."/>
            <person name="Lipzen A."/>
            <person name="Chen C."/>
            <person name="Yan M."/>
            <person name="Daum C."/>
            <person name="Ng V."/>
            <person name="Clum A."/>
            <person name="Steindorff A."/>
            <person name="Ohm R.A."/>
            <person name="Martin F."/>
            <person name="Silar P."/>
            <person name="Natvig D.O."/>
            <person name="Lalanne C."/>
            <person name="Gautier V."/>
            <person name="Ament-Velasquez S.L."/>
            <person name="Kruys A."/>
            <person name="Hutchinson M.I."/>
            <person name="Powell A.J."/>
            <person name="Barry K."/>
            <person name="Miller A.N."/>
            <person name="Grigoriev I.V."/>
            <person name="Debuchy R."/>
            <person name="Gladieux P."/>
            <person name="Hiltunen Thoren M."/>
            <person name="Johannesson H."/>
        </authorList>
    </citation>
    <scope>NUCLEOTIDE SEQUENCE</scope>
    <source>
        <strain evidence="5">SMH4131-1</strain>
    </source>
</reference>
<dbReference type="InterPro" id="IPR050121">
    <property type="entry name" value="Cytochrome_P450_monoxygenase"/>
</dbReference>
<proteinExistence type="predicted"/>
<protein>
    <submittedName>
        <fullName evidence="5">Cytochrome P450</fullName>
    </submittedName>
</protein>
<dbReference type="InterPro" id="IPR001128">
    <property type="entry name" value="Cyt_P450"/>
</dbReference>
<dbReference type="PANTHER" id="PTHR24305:SF161">
    <property type="entry name" value="P450, PUTATIVE (EUROFUNG)-RELATED"/>
    <property type="match status" value="1"/>
</dbReference>
<dbReference type="GO" id="GO:0016705">
    <property type="term" value="F:oxidoreductase activity, acting on paired donors, with incorporation or reduction of molecular oxygen"/>
    <property type="evidence" value="ECO:0007669"/>
    <property type="project" value="InterPro"/>
</dbReference>
<evidence type="ECO:0000256" key="2">
    <source>
        <dbReference type="ARBA" id="ARBA00022723"/>
    </source>
</evidence>
<keyword evidence="6" id="KW-1185">Reference proteome</keyword>
<dbReference type="Pfam" id="PF00067">
    <property type="entry name" value="p450"/>
    <property type="match status" value="1"/>
</dbReference>
<gene>
    <name evidence="5" type="ORF">B0T19DRAFT_262686</name>
</gene>
<comment type="caution">
    <text evidence="5">The sequence shown here is derived from an EMBL/GenBank/DDBJ whole genome shotgun (WGS) entry which is preliminary data.</text>
</comment>
<name>A0AAE0IAB9_9PEZI</name>
<keyword evidence="3 4" id="KW-0408">Iron</keyword>
<evidence type="ECO:0000256" key="1">
    <source>
        <dbReference type="ARBA" id="ARBA00022617"/>
    </source>
</evidence>
<accession>A0AAE0IAB9</accession>
<dbReference type="GO" id="GO:0020037">
    <property type="term" value="F:heme binding"/>
    <property type="evidence" value="ECO:0007669"/>
    <property type="project" value="InterPro"/>
</dbReference>
<reference evidence="5" key="2">
    <citation type="submission" date="2023-06" db="EMBL/GenBank/DDBJ databases">
        <authorList>
            <consortium name="Lawrence Berkeley National Laboratory"/>
            <person name="Haridas S."/>
            <person name="Hensen N."/>
            <person name="Bonometti L."/>
            <person name="Westerberg I."/>
            <person name="Brannstrom I.O."/>
            <person name="Guillou S."/>
            <person name="Cros-Aarteil S."/>
            <person name="Calhoun S."/>
            <person name="Kuo A."/>
            <person name="Mondo S."/>
            <person name="Pangilinan J."/>
            <person name="Riley R."/>
            <person name="Labutti K."/>
            <person name="Andreopoulos B."/>
            <person name="Lipzen A."/>
            <person name="Chen C."/>
            <person name="Yanf M."/>
            <person name="Daum C."/>
            <person name="Ng V."/>
            <person name="Clum A."/>
            <person name="Steindorff A."/>
            <person name="Ohm R."/>
            <person name="Martin F."/>
            <person name="Silar P."/>
            <person name="Natvig D."/>
            <person name="Lalanne C."/>
            <person name="Gautier V."/>
            <person name="Ament-Velasquez S.L."/>
            <person name="Kruys A."/>
            <person name="Hutchinson M.I."/>
            <person name="Powell A.J."/>
            <person name="Barry K."/>
            <person name="Miller A.N."/>
            <person name="Grigoriev I.V."/>
            <person name="Debuchy R."/>
            <person name="Gladieux P."/>
            <person name="Thoren M.H."/>
            <person name="Johannesson H."/>
        </authorList>
    </citation>
    <scope>NUCLEOTIDE SEQUENCE</scope>
    <source>
        <strain evidence="5">SMH4131-1</strain>
    </source>
</reference>
<dbReference type="PANTHER" id="PTHR24305">
    <property type="entry name" value="CYTOCHROME P450"/>
    <property type="match status" value="1"/>
</dbReference>
<sequence length="532" mass="58827">MPSSFPSFLPQPLLPSLLQLRLPLTMLGYDSEESFLWPALATLLVTIVVGTGIQKLVYNLYFHPLSKYPGPKLAACSNVPFSFWFLGGRQPYKLLELHGKYGHVVRVAPNELSFNSAQSFRDIYGFRPGHKTFIKSEFYDGGSFASRGVHSIVSERDPVAHGQMRRLLAHAFSNSSLKEQEELVAKSVDRFIKLVKAKTDGGQIFDIAKGFERMAFDIIGDLGFGQTFDALDTDEDHPWIGTMLGALTKGALADSFKRFPAVARLLGVVLRRQIALLVEDTRRNEDMAIELVSKRIAQSSNRKDFMTRILEHRKQDRVQVSDLQIAAHASDMVLAGSETTSTALSCATYHLLTSRSVMAKLQSEVRGAFSSYEAISDASTSELPYLQAVCQEAMRVYAPLPLGLPRVVPEGGDVVDGCFLPQGIIVSTNPVAASLDPANFGDPFAFKPERWLDTALVPGVDQLDASQPFILGARGCLGKSLAWTEMRTTLAKLVWAFDLELADVELDWHGQSRMYTLWSKPPLKVRAKLAQP</sequence>
<dbReference type="PRINTS" id="PR00385">
    <property type="entry name" value="P450"/>
</dbReference>
<dbReference type="Gene3D" id="1.10.630.10">
    <property type="entry name" value="Cytochrome P450"/>
    <property type="match status" value="1"/>
</dbReference>
<dbReference type="InterPro" id="IPR036396">
    <property type="entry name" value="Cyt_P450_sf"/>
</dbReference>